<feature type="domain" description="HECT" evidence="15">
    <location>
        <begin position="784"/>
        <end position="1121"/>
    </location>
</feature>
<dbReference type="FunFam" id="3.90.1750.10:FF:000014">
    <property type="entry name" value="Putative Ubiquitin-protein ligase E3C"/>
    <property type="match status" value="1"/>
</dbReference>
<evidence type="ECO:0000256" key="11">
    <source>
        <dbReference type="ARBA" id="ARBA00077269"/>
    </source>
</evidence>
<evidence type="ECO:0000256" key="5">
    <source>
        <dbReference type="ARBA" id="ARBA00022679"/>
    </source>
</evidence>
<dbReference type="RefSeq" id="XP_017017018.1">
    <property type="nucleotide sequence ID" value="XM_017161529.3"/>
</dbReference>
<dbReference type="PANTHER" id="PTHR45700:SF2">
    <property type="entry name" value="UBIQUITIN-PROTEIN LIGASE E3C"/>
    <property type="match status" value="1"/>
</dbReference>
<reference evidence="17" key="2">
    <citation type="submission" date="2025-08" db="UniProtKB">
        <authorList>
            <consortium name="RefSeq"/>
        </authorList>
    </citation>
    <scope>IDENTIFICATION</scope>
    <source>
        <strain evidence="17">14028-0561.14</strain>
        <tissue evidence="17">Whole fly</tissue>
    </source>
</reference>
<dbReference type="InterPro" id="IPR000569">
    <property type="entry name" value="HECT_dom"/>
</dbReference>
<dbReference type="GO" id="GO:0061630">
    <property type="term" value="F:ubiquitin protein ligase activity"/>
    <property type="evidence" value="ECO:0007669"/>
    <property type="project" value="UniProtKB-EC"/>
</dbReference>
<evidence type="ECO:0000256" key="7">
    <source>
        <dbReference type="ARBA" id="ARBA00022843"/>
    </source>
</evidence>
<evidence type="ECO:0000256" key="2">
    <source>
        <dbReference type="ARBA" id="ARBA00004906"/>
    </source>
</evidence>
<keyword evidence="16" id="KW-1185">Reference proteome</keyword>
<dbReference type="PROSITE" id="PS50237">
    <property type="entry name" value="HECT"/>
    <property type="match status" value="1"/>
</dbReference>
<dbReference type="GO" id="GO:0009966">
    <property type="term" value="P:regulation of signal transduction"/>
    <property type="evidence" value="ECO:0007669"/>
    <property type="project" value="UniProtKB-ARBA"/>
</dbReference>
<evidence type="ECO:0000256" key="13">
    <source>
        <dbReference type="PROSITE-ProRule" id="PRU00104"/>
    </source>
</evidence>
<dbReference type="GO" id="GO:0006511">
    <property type="term" value="P:ubiquitin-dependent protein catabolic process"/>
    <property type="evidence" value="ECO:0007669"/>
    <property type="project" value="TreeGrafter"/>
</dbReference>
<comment type="catalytic activity">
    <reaction evidence="1">
        <text>S-ubiquitinyl-[E2 ubiquitin-conjugating enzyme]-L-cysteine + [acceptor protein]-L-lysine = [E2 ubiquitin-conjugating enzyme]-L-cysteine + N(6)-ubiquitinyl-[acceptor protein]-L-lysine.</text>
        <dbReference type="EC" id="2.3.2.26"/>
    </reaction>
</comment>
<dbReference type="FunFam" id="3.30.2160.10:FF:000002">
    <property type="entry name" value="Putative Ubiquitin-protein ligase E3C"/>
    <property type="match status" value="1"/>
</dbReference>
<evidence type="ECO:0000256" key="10">
    <source>
        <dbReference type="ARBA" id="ARBA00067506"/>
    </source>
</evidence>
<dbReference type="EC" id="2.3.2.26" evidence="3"/>
<keyword evidence="7" id="KW-0832">Ubl conjugation</keyword>
<dbReference type="SUPFAM" id="SSF56204">
    <property type="entry name" value="Hect, E3 ligase catalytic domain"/>
    <property type="match status" value="1"/>
</dbReference>
<keyword evidence="17" id="KW-0436">Ligase</keyword>
<reference evidence="16" key="1">
    <citation type="submission" date="2025-05" db="UniProtKB">
        <authorList>
            <consortium name="RefSeq"/>
        </authorList>
    </citation>
    <scope>NUCLEOTIDE SEQUENCE [LARGE SCALE GENOMIC DNA]</scope>
    <source>
        <strain evidence="16">14028-0561.14</strain>
    </source>
</reference>
<evidence type="ECO:0000256" key="1">
    <source>
        <dbReference type="ARBA" id="ARBA00000885"/>
    </source>
</evidence>
<comment type="subunit">
    <text evidence="9">Interacts with 26S proteasomes. Interacts (via the HECT domain) with UBE2D1 and, less efficiently, with UBE2L3.</text>
</comment>
<dbReference type="Proteomes" id="UP001652661">
    <property type="component" value="Chromosome 2R"/>
</dbReference>
<dbReference type="AlphaFoldDB" id="A0A6P4I2U6"/>
<comment type="similarity">
    <text evidence="8">Belongs to the UBE3C family.</text>
</comment>
<evidence type="ECO:0000256" key="6">
    <source>
        <dbReference type="ARBA" id="ARBA00022786"/>
    </source>
</evidence>
<feature type="region of interest" description="Disordered" evidence="14">
    <location>
        <begin position="384"/>
        <end position="414"/>
    </location>
</feature>
<dbReference type="Gene3D" id="3.90.1750.10">
    <property type="entry name" value="Hect, E3 ligase catalytic domains"/>
    <property type="match status" value="1"/>
</dbReference>
<dbReference type="Pfam" id="PF00632">
    <property type="entry name" value="HECT"/>
    <property type="match status" value="1"/>
</dbReference>
<keyword evidence="4" id="KW-1017">Isopeptide bond</keyword>
<feature type="active site" description="Glycyl thioester intermediate" evidence="13">
    <location>
        <position position="1089"/>
    </location>
</feature>
<keyword evidence="6 13" id="KW-0833">Ubl conjugation pathway</keyword>
<dbReference type="FunFam" id="3.30.2410.10:FF:000011">
    <property type="entry name" value="Putative Ubiquitin-protein ligase E3C"/>
    <property type="match status" value="1"/>
</dbReference>
<gene>
    <name evidence="17" type="primary">LOC108070884</name>
</gene>
<evidence type="ECO:0000256" key="4">
    <source>
        <dbReference type="ARBA" id="ARBA00022499"/>
    </source>
</evidence>
<dbReference type="GO" id="GO:0000209">
    <property type="term" value="P:protein polyubiquitination"/>
    <property type="evidence" value="ECO:0007669"/>
    <property type="project" value="InterPro"/>
</dbReference>
<dbReference type="GeneID" id="108070884"/>
<accession>A0A6P4I2U6</accession>
<organism evidence="16 17">
    <name type="scientific">Drosophila kikkawai</name>
    <name type="common">Fruit fly</name>
    <dbReference type="NCBI Taxonomy" id="30033"/>
    <lineage>
        <taxon>Eukaryota</taxon>
        <taxon>Metazoa</taxon>
        <taxon>Ecdysozoa</taxon>
        <taxon>Arthropoda</taxon>
        <taxon>Hexapoda</taxon>
        <taxon>Insecta</taxon>
        <taxon>Pterygota</taxon>
        <taxon>Neoptera</taxon>
        <taxon>Endopterygota</taxon>
        <taxon>Diptera</taxon>
        <taxon>Brachycera</taxon>
        <taxon>Muscomorpha</taxon>
        <taxon>Ephydroidea</taxon>
        <taxon>Drosophilidae</taxon>
        <taxon>Drosophila</taxon>
        <taxon>Sophophora</taxon>
    </lineage>
</organism>
<dbReference type="OMA" id="EKHYYFI"/>
<evidence type="ECO:0000256" key="12">
    <source>
        <dbReference type="ARBA" id="ARBA00081642"/>
    </source>
</evidence>
<name>A0A6P4I2U6_DROKI</name>
<evidence type="ECO:0000256" key="8">
    <source>
        <dbReference type="ARBA" id="ARBA00061050"/>
    </source>
</evidence>
<dbReference type="SMART" id="SM00119">
    <property type="entry name" value="HECTc"/>
    <property type="match status" value="1"/>
</dbReference>
<evidence type="ECO:0000256" key="3">
    <source>
        <dbReference type="ARBA" id="ARBA00012485"/>
    </source>
</evidence>
<keyword evidence="5" id="KW-0808">Transferase</keyword>
<dbReference type="CDD" id="cd00078">
    <property type="entry name" value="HECTc"/>
    <property type="match status" value="1"/>
</dbReference>
<dbReference type="GO" id="GO:0016874">
    <property type="term" value="F:ligase activity"/>
    <property type="evidence" value="ECO:0007669"/>
    <property type="project" value="UniProtKB-KW"/>
</dbReference>
<protein>
    <recommendedName>
        <fullName evidence="10">Ubiquitin-protein ligase E3C</fullName>
        <ecNumber evidence="3">2.3.2.26</ecNumber>
    </recommendedName>
    <alternativeName>
        <fullName evidence="11">HECT-type ubiquitin transferase E3C</fullName>
    </alternativeName>
    <alternativeName>
        <fullName evidence="12">RTA-associated ubiquitin ligase</fullName>
    </alternativeName>
</protein>
<sequence length="1121" mass="128076">MFGFDGEYRRRPVQSLGGASHTCDRDTVIRKAAQERQKRNELRQKENGAVVLQSYARSFIHRQRAKRAEREAFDAFLLARKDSITEDESLTFLLRRLNFFYSSREAKDGERLIEVCQQILRQPGRLLQHSALDSMWLLRVCKLLDTCLLQLSLSHTAQAIPLRMLETFTTVSAVQRHVQDEALLFKYLERVFGFLISRNYFSRLRQLLDEKCPPLDGETLQAPSPLADALLQLLLRPLAVAGRASAGGQVSVMSLAVVQNFIVDILAKPHTDPVRYYLLPCFAESSEFPFDLLMRSLETAMTVVPLDSGETMSSRRSFLYHGTEPGQKAQDQALFSSFLLNSLLVLDRRQLATLQQSSLLVVYVRLIAEMMPNILQLPKSTLRGHANAPHRHRDSDDESDDSDEEEDQPMASSLDYDMEQQPGRVFEELSGKERDCLIESIAILNESERVDFIVQQLDPLIENSKLINALCEICHNLMIYNKHAVFEYKLVYTLAFTPKFIRSVWFKLAAESTQLGFSAPLTLISKGVVPKQLGVDRTIPLLATFCMLFGRLLPTLHDVEFVENKLLLQTQATIDHVQLMPFSIAEIVQMSKTLKDISMGLVELAFPETRSNLANYRSVLGHTDADDKKLRHQKQIWANLLNVVVFVLNQIYTRDLRLGFCPEAHWTVSRLDLPLDRPTDLPLTHSSRLRGIRPFQPIRDFTREDFENGPPMSTKQIRSITILREIPFVVAFSKRVSILQGLVAANKIRVQGNLQAFLQGPSIMITVRRSHLYEDAYDKLRPENEPDLRFKFRIQFISRLGLDEAGIDGGGVFREFLSELIKTSFDPNRGYFMVTTDNKLYPNPNVQDICEEYEKHYYFIGRILGKAIYENLLVELPLAEFFLTKLAGKYSDVDIHQLASLDPELYRNLLYLKDYTGDVSELNLDFTVASSSLGQTQIVELKPQGQTIPVTNSNRIEYLQLMADYKLNVQIRRHCNAFRKGLSNVLPIEWLYMFSNKELQILISGAEIPIDLEDLKKHCKYGGEFTPEHPSIVAFWAALEGFDDMQRRNLLRFVTSCSRPPLLGFKDLDPPFFIQNAGDMERLPTASTCTNLLKLPPFNSVEQMREKLLYAIQSNAGFELS</sequence>
<dbReference type="InterPro" id="IPR035983">
    <property type="entry name" value="Hect_E3_ubiquitin_ligase"/>
</dbReference>
<evidence type="ECO:0000313" key="17">
    <source>
        <dbReference type="RefSeq" id="XP_017017018.1"/>
    </source>
</evidence>
<feature type="compositionally biased region" description="Acidic residues" evidence="14">
    <location>
        <begin position="396"/>
        <end position="408"/>
    </location>
</feature>
<proteinExistence type="inferred from homology"/>
<dbReference type="PANTHER" id="PTHR45700">
    <property type="entry name" value="UBIQUITIN-PROTEIN LIGASE E3C"/>
    <property type="match status" value="1"/>
</dbReference>
<comment type="pathway">
    <text evidence="2">Protein modification; protein ubiquitination.</text>
</comment>
<dbReference type="Gene3D" id="3.30.2160.10">
    <property type="entry name" value="Hect, E3 ligase catalytic domain"/>
    <property type="match status" value="1"/>
</dbReference>
<evidence type="ECO:0000259" key="15">
    <source>
        <dbReference type="PROSITE" id="PS50237"/>
    </source>
</evidence>
<evidence type="ECO:0000313" key="16">
    <source>
        <dbReference type="Proteomes" id="UP001652661"/>
    </source>
</evidence>
<dbReference type="Gene3D" id="3.30.2410.10">
    <property type="entry name" value="Hect, E3 ligase catalytic domain"/>
    <property type="match status" value="1"/>
</dbReference>
<evidence type="ECO:0000256" key="9">
    <source>
        <dbReference type="ARBA" id="ARBA00063372"/>
    </source>
</evidence>
<evidence type="ECO:0000256" key="14">
    <source>
        <dbReference type="SAM" id="MobiDB-lite"/>
    </source>
</evidence>
<dbReference type="InterPro" id="IPR044611">
    <property type="entry name" value="E3A/B/C-like"/>
</dbReference>
<dbReference type="PROSITE" id="PS50096">
    <property type="entry name" value="IQ"/>
    <property type="match status" value="1"/>
</dbReference>
<dbReference type="OrthoDB" id="8068875at2759"/>